<comment type="caution">
    <text evidence="4">The sequence shown here is derived from an EMBL/GenBank/DDBJ whole genome shotgun (WGS) entry which is preliminary data.</text>
</comment>
<evidence type="ECO:0000256" key="1">
    <source>
        <dbReference type="ARBA" id="ARBA00009275"/>
    </source>
</evidence>
<organism evidence="4 5">
    <name type="scientific">Zooshikella harenae</name>
    <dbReference type="NCBI Taxonomy" id="2827238"/>
    <lineage>
        <taxon>Bacteria</taxon>
        <taxon>Pseudomonadati</taxon>
        <taxon>Pseudomonadota</taxon>
        <taxon>Gammaproteobacteria</taxon>
        <taxon>Oceanospirillales</taxon>
        <taxon>Zooshikellaceae</taxon>
        <taxon>Zooshikella</taxon>
    </lineage>
</organism>
<dbReference type="NCBIfam" id="TIGR00010">
    <property type="entry name" value="YchF/TatD family DNA exonuclease"/>
    <property type="match status" value="1"/>
</dbReference>
<comment type="similarity">
    <text evidence="1">Belongs to the metallo-dependent hydrolases superfamily. TatD-type hydrolase family.</text>
</comment>
<dbReference type="PROSITE" id="PS01091">
    <property type="entry name" value="TATD_3"/>
    <property type="match status" value="1"/>
</dbReference>
<dbReference type="RefSeq" id="WP_215819692.1">
    <property type="nucleotide sequence ID" value="NZ_JAGSOY010000021.1"/>
</dbReference>
<dbReference type="InterPro" id="IPR001130">
    <property type="entry name" value="TatD-like"/>
</dbReference>
<dbReference type="InterPro" id="IPR032466">
    <property type="entry name" value="Metal_Hydrolase"/>
</dbReference>
<evidence type="ECO:0000256" key="2">
    <source>
        <dbReference type="ARBA" id="ARBA00022723"/>
    </source>
</evidence>
<proteinExistence type="inferred from homology"/>
<keyword evidence="3 4" id="KW-0378">Hydrolase</keyword>
<reference evidence="4 5" key="1">
    <citation type="submission" date="2021-04" db="EMBL/GenBank/DDBJ databases">
        <authorList>
            <person name="Pira H."/>
            <person name="Risdian C."/>
            <person name="Wink J."/>
        </authorList>
    </citation>
    <scope>NUCLEOTIDE SEQUENCE [LARGE SCALE GENOMIC DNA]</scope>
    <source>
        <strain evidence="4 5">WH53</strain>
    </source>
</reference>
<dbReference type="SUPFAM" id="SSF51556">
    <property type="entry name" value="Metallo-dependent hydrolases"/>
    <property type="match status" value="1"/>
</dbReference>
<dbReference type="PANTHER" id="PTHR46124:SF2">
    <property type="entry name" value="D-AMINOACYL-TRNA DEACYLASE"/>
    <property type="match status" value="1"/>
</dbReference>
<dbReference type="InterPro" id="IPR015991">
    <property type="entry name" value="TatD/YcfH-like"/>
</dbReference>
<evidence type="ECO:0000256" key="3">
    <source>
        <dbReference type="ARBA" id="ARBA00022801"/>
    </source>
</evidence>
<dbReference type="InterPro" id="IPR018228">
    <property type="entry name" value="DNase_TatD-rel_CS"/>
</dbReference>
<dbReference type="PROSITE" id="PS01137">
    <property type="entry name" value="TATD_1"/>
    <property type="match status" value="1"/>
</dbReference>
<accession>A0ABS5ZBU0</accession>
<gene>
    <name evidence="4" type="ORF">KCG35_10715</name>
</gene>
<dbReference type="PANTHER" id="PTHR46124">
    <property type="entry name" value="D-AMINOACYL-TRNA DEACYLASE"/>
    <property type="match status" value="1"/>
</dbReference>
<dbReference type="PIRSF" id="PIRSF005902">
    <property type="entry name" value="DNase_TatD"/>
    <property type="match status" value="1"/>
</dbReference>
<dbReference type="EMBL" id="JAGSOY010000021">
    <property type="protein sequence ID" value="MBU2711532.1"/>
    <property type="molecule type" value="Genomic_DNA"/>
</dbReference>
<keyword evidence="2" id="KW-0479">Metal-binding</keyword>
<name>A0ABS5ZBU0_9GAMM</name>
<keyword evidence="5" id="KW-1185">Reference proteome</keyword>
<dbReference type="Pfam" id="PF01026">
    <property type="entry name" value="TatD_DNase"/>
    <property type="match status" value="1"/>
</dbReference>
<evidence type="ECO:0000313" key="5">
    <source>
        <dbReference type="Proteomes" id="UP000690515"/>
    </source>
</evidence>
<dbReference type="CDD" id="cd01310">
    <property type="entry name" value="TatD_DNAse"/>
    <property type="match status" value="1"/>
</dbReference>
<protein>
    <submittedName>
        <fullName evidence="4">TatD family hydrolase</fullName>
    </submittedName>
</protein>
<dbReference type="Proteomes" id="UP000690515">
    <property type="component" value="Unassembled WGS sequence"/>
</dbReference>
<evidence type="ECO:0000313" key="4">
    <source>
        <dbReference type="EMBL" id="MBU2711532.1"/>
    </source>
</evidence>
<dbReference type="GO" id="GO:0016787">
    <property type="term" value="F:hydrolase activity"/>
    <property type="evidence" value="ECO:0007669"/>
    <property type="project" value="UniProtKB-KW"/>
</dbReference>
<dbReference type="Gene3D" id="3.20.20.140">
    <property type="entry name" value="Metal-dependent hydrolases"/>
    <property type="match status" value="1"/>
</dbReference>
<sequence>MLVDSHCHLDRLKLDAYDNNLSAAMQAAEEEGVSHFLAIAISMENSPQVVSIAEQYPNVFATVGVHPLEQDGKEPDMDALVVLADHPKVVAIGEMGLDYYYAKENIQQQQQRFATQLQVAQQVNKPVVIHTREAKADTLALLRSHTIEKFGGVLHCFTEDWDMARQALDLGMYISISGIVTFRQADNVRDVAKKIPLDRLLVETDAPYLAPAPFRGKTNEPKYVSAVASFLAELRGESLTTLAEQTSANFFRLFKEAKA</sequence>